<dbReference type="EMBL" id="GADI01001217">
    <property type="protein sequence ID" value="JAA72591.1"/>
    <property type="molecule type" value="mRNA"/>
</dbReference>
<feature type="non-terminal residue" evidence="1">
    <location>
        <position position="1"/>
    </location>
</feature>
<name>A0A0K8RNF2_IXORI</name>
<proteinExistence type="evidence at transcript level"/>
<sequence length="92" mass="10188">EMSCLCEFALVSSLSEDYEESSRCYAVPNMCGTKGTKCSIEPLAIIERVEGCIANPRPMSIGQPPEARLMRETHTRASGCRFCKDPTPGKWQ</sequence>
<dbReference type="AlphaFoldDB" id="A0A0K8RNF2"/>
<reference evidence="1" key="1">
    <citation type="submission" date="2012-12" db="EMBL/GenBank/DDBJ databases">
        <title>Identification and characterization of a phenylalanine ammonia-lyase gene family in Isatis indigotica Fort.</title>
        <authorList>
            <person name="Liu Q."/>
            <person name="Chen J."/>
            <person name="Zhou X."/>
            <person name="Di P."/>
            <person name="Xiao Y."/>
            <person name="Xuan H."/>
            <person name="Zhang L."/>
            <person name="Chen W."/>
        </authorList>
    </citation>
    <scope>NUCLEOTIDE SEQUENCE</scope>
    <source>
        <tissue evidence="1">Salivary gland</tissue>
    </source>
</reference>
<evidence type="ECO:0000313" key="1">
    <source>
        <dbReference type="EMBL" id="JAA72591.1"/>
    </source>
</evidence>
<protein>
    <submittedName>
        <fullName evidence="1">Uncharacterized protein</fullName>
    </submittedName>
</protein>
<accession>A0A0K8RNF2</accession>
<organism evidence="1">
    <name type="scientific">Ixodes ricinus</name>
    <name type="common">Common tick</name>
    <name type="synonym">Acarus ricinus</name>
    <dbReference type="NCBI Taxonomy" id="34613"/>
    <lineage>
        <taxon>Eukaryota</taxon>
        <taxon>Metazoa</taxon>
        <taxon>Ecdysozoa</taxon>
        <taxon>Arthropoda</taxon>
        <taxon>Chelicerata</taxon>
        <taxon>Arachnida</taxon>
        <taxon>Acari</taxon>
        <taxon>Parasitiformes</taxon>
        <taxon>Ixodida</taxon>
        <taxon>Ixodoidea</taxon>
        <taxon>Ixodidae</taxon>
        <taxon>Ixodinae</taxon>
        <taxon>Ixodes</taxon>
    </lineage>
</organism>